<organism evidence="3 4">
    <name type="scientific">Nepenthes gracilis</name>
    <name type="common">Slender pitcher plant</name>
    <dbReference type="NCBI Taxonomy" id="150966"/>
    <lineage>
        <taxon>Eukaryota</taxon>
        <taxon>Viridiplantae</taxon>
        <taxon>Streptophyta</taxon>
        <taxon>Embryophyta</taxon>
        <taxon>Tracheophyta</taxon>
        <taxon>Spermatophyta</taxon>
        <taxon>Magnoliopsida</taxon>
        <taxon>eudicotyledons</taxon>
        <taxon>Gunneridae</taxon>
        <taxon>Pentapetalae</taxon>
        <taxon>Caryophyllales</taxon>
        <taxon>Nepenthaceae</taxon>
        <taxon>Nepenthes</taxon>
    </lineage>
</organism>
<comment type="caution">
    <text evidence="3">The sequence shown here is derived from an EMBL/GenBank/DDBJ whole genome shotgun (WGS) entry which is preliminary data.</text>
</comment>
<keyword evidence="4" id="KW-1185">Reference proteome</keyword>
<proteinExistence type="predicted"/>
<feature type="region of interest" description="Disordered" evidence="1">
    <location>
        <begin position="1"/>
        <end position="34"/>
    </location>
</feature>
<dbReference type="Pfam" id="PF00226">
    <property type="entry name" value="DnaJ"/>
    <property type="match status" value="1"/>
</dbReference>
<accession>A0AAD3SGP2</accession>
<dbReference type="InterPro" id="IPR036869">
    <property type="entry name" value="J_dom_sf"/>
</dbReference>
<feature type="compositionally biased region" description="Basic and acidic residues" evidence="1">
    <location>
        <begin position="7"/>
        <end position="20"/>
    </location>
</feature>
<dbReference type="PANTHER" id="PTHR44137">
    <property type="entry name" value="BNAC03G44070D PROTEIN"/>
    <property type="match status" value="1"/>
</dbReference>
<sequence length="597" mass="65989">MLSKFMGDMKDMFTSKKPGPEEPPNQATKFSMQQDNLEQRLDDKISKFMLDMKGFQRKKKHPNALRSSSVHCSLSVFQESLILLTRMDAGPVVQMKYEIHLKQEEEFSINTLPKIQALKIPIPNRATETRRHLPRFHTSKEVELTDEMESNVDEALIAKVNAEKQFAVKDFVGAKNYALKAQTLVPGLDGIPEMVATFNVYIASEAKVNGEIDFYSVLGLNPSADRSIIEVQYKKLAMLLHPNKNKTVGADGAFKLVSDAWTVLSDSVKRASYDIKRNGQISSAAVTRATRSNNRIKASIRPTFWTICTSCHVQYEYLRKYVNKRLSCKNCHAIFMAVELEMAPLSGSYPVYPCSYMPDNGYGGHGYNGVTLFHGRGFEYGSNVSFQPSTCPSTSAGYLDPNGLITGSSSTIYQANGYLCKPRKKLKVISGVLNTVDVDINANGSIGCNESSGTKATRPYKRRVDWVDTLAGKEEDSKVVSEAEMANGNGSSSISPMFCSPVGPTFMARSFLIEKARTEIRRKLKEMKLASGVCRKHGKPRKGNLGSSHSGLKKIGRATPVVLLEAAKDSQADASGSLFISQFVLRFLIESEPGRNG</sequence>
<dbReference type="PROSITE" id="PS50076">
    <property type="entry name" value="DNAJ_2"/>
    <property type="match status" value="1"/>
</dbReference>
<name>A0AAD3SGP2_NEPGR</name>
<gene>
    <name evidence="3" type="ORF">Nepgr_012829</name>
</gene>
<reference evidence="3" key="1">
    <citation type="submission" date="2023-05" db="EMBL/GenBank/DDBJ databases">
        <title>Nepenthes gracilis genome sequencing.</title>
        <authorList>
            <person name="Fukushima K."/>
        </authorList>
    </citation>
    <scope>NUCLEOTIDE SEQUENCE</scope>
    <source>
        <strain evidence="3">SING2019-196</strain>
    </source>
</reference>
<feature type="compositionally biased region" description="Polar residues" evidence="1">
    <location>
        <begin position="25"/>
        <end position="34"/>
    </location>
</feature>
<dbReference type="InterPro" id="IPR001623">
    <property type="entry name" value="DnaJ_domain"/>
</dbReference>
<dbReference type="PANTHER" id="PTHR44137:SF7">
    <property type="entry name" value="J DOMAIN-CONTAINING PROTEIN"/>
    <property type="match status" value="1"/>
</dbReference>
<evidence type="ECO:0000256" key="1">
    <source>
        <dbReference type="SAM" id="MobiDB-lite"/>
    </source>
</evidence>
<protein>
    <recommendedName>
        <fullName evidence="2">J domain-containing protein</fullName>
    </recommendedName>
</protein>
<dbReference type="EMBL" id="BSYO01000010">
    <property type="protein sequence ID" value="GMH10988.1"/>
    <property type="molecule type" value="Genomic_DNA"/>
</dbReference>
<dbReference type="CDD" id="cd06257">
    <property type="entry name" value="DnaJ"/>
    <property type="match status" value="1"/>
</dbReference>
<dbReference type="Proteomes" id="UP001279734">
    <property type="component" value="Unassembled WGS sequence"/>
</dbReference>
<evidence type="ECO:0000259" key="2">
    <source>
        <dbReference type="PROSITE" id="PS50076"/>
    </source>
</evidence>
<dbReference type="PRINTS" id="PR00625">
    <property type="entry name" value="JDOMAIN"/>
</dbReference>
<dbReference type="InterPro" id="IPR056988">
    <property type="entry name" value="Zn_ribbon_pln"/>
</dbReference>
<dbReference type="AlphaFoldDB" id="A0AAD3SGP2"/>
<dbReference type="Pfam" id="PF23551">
    <property type="entry name" value="Zn_ribbon_20"/>
    <property type="match status" value="1"/>
</dbReference>
<dbReference type="Gene3D" id="1.10.287.110">
    <property type="entry name" value="DnaJ domain"/>
    <property type="match status" value="1"/>
</dbReference>
<dbReference type="SMART" id="SM00271">
    <property type="entry name" value="DnaJ"/>
    <property type="match status" value="1"/>
</dbReference>
<evidence type="ECO:0000313" key="4">
    <source>
        <dbReference type="Proteomes" id="UP001279734"/>
    </source>
</evidence>
<feature type="domain" description="J" evidence="2">
    <location>
        <begin position="213"/>
        <end position="277"/>
    </location>
</feature>
<evidence type="ECO:0000313" key="3">
    <source>
        <dbReference type="EMBL" id="GMH10988.1"/>
    </source>
</evidence>
<dbReference type="SUPFAM" id="SSF46565">
    <property type="entry name" value="Chaperone J-domain"/>
    <property type="match status" value="1"/>
</dbReference>